<evidence type="ECO:0000313" key="2">
    <source>
        <dbReference type="Proteomes" id="UP000036367"/>
    </source>
</evidence>
<proteinExistence type="predicted"/>
<sequence>MNRLSSFGKVWGTSRYGLILCAEPIESVFPNEIFIKPSAKRRFVGGAKLHIFNETTRGSEDMNLLSKRSLRTNVKNQSSHR</sequence>
<dbReference type="Proteomes" id="UP000036367">
    <property type="component" value="Unassembled WGS sequence"/>
</dbReference>
<gene>
    <name evidence="1" type="ORF">RISK_005165</name>
</gene>
<dbReference type="AlphaFoldDB" id="A0A0J1EBB5"/>
<name>A0A0J1EBB5_RHOIS</name>
<accession>A0A0J1EBB5</accession>
<comment type="caution">
    <text evidence="1">The sequence shown here is derived from an EMBL/GenBank/DDBJ whole genome shotgun (WGS) entry which is preliminary data.</text>
</comment>
<protein>
    <submittedName>
        <fullName evidence="1">Uncharacterized protein</fullName>
    </submittedName>
</protein>
<dbReference type="STRING" id="595434.RISK_005165"/>
<organism evidence="1 2">
    <name type="scientific">Rhodopirellula islandica</name>
    <dbReference type="NCBI Taxonomy" id="595434"/>
    <lineage>
        <taxon>Bacteria</taxon>
        <taxon>Pseudomonadati</taxon>
        <taxon>Planctomycetota</taxon>
        <taxon>Planctomycetia</taxon>
        <taxon>Pirellulales</taxon>
        <taxon>Pirellulaceae</taxon>
        <taxon>Rhodopirellula</taxon>
    </lineage>
</organism>
<keyword evidence="2" id="KW-1185">Reference proteome</keyword>
<reference evidence="1" key="1">
    <citation type="submission" date="2015-05" db="EMBL/GenBank/DDBJ databases">
        <title>Permanent draft genome of Rhodopirellula islandicus K833.</title>
        <authorList>
            <person name="Kizina J."/>
            <person name="Richter M."/>
            <person name="Glockner F.O."/>
            <person name="Harder J."/>
        </authorList>
    </citation>
    <scope>NUCLEOTIDE SEQUENCE [LARGE SCALE GENOMIC DNA]</scope>
    <source>
        <strain evidence="1">K833</strain>
    </source>
</reference>
<evidence type="ECO:0000313" key="1">
    <source>
        <dbReference type="EMBL" id="KLU02869.1"/>
    </source>
</evidence>
<dbReference type="EMBL" id="LECT01000043">
    <property type="protein sequence ID" value="KLU02869.1"/>
    <property type="molecule type" value="Genomic_DNA"/>
</dbReference>